<feature type="chain" id="PRO_5045460739" description="Dermonecrotic toxin N-terminal domain-containing protein" evidence="2">
    <location>
        <begin position="26"/>
        <end position="870"/>
    </location>
</feature>
<gene>
    <name evidence="4" type="ORF">HBF26_14180</name>
</gene>
<evidence type="ECO:0000313" key="5">
    <source>
        <dbReference type="Proteomes" id="UP001429601"/>
    </source>
</evidence>
<evidence type="ECO:0000259" key="3">
    <source>
        <dbReference type="Pfam" id="PF20178"/>
    </source>
</evidence>
<dbReference type="InterPro" id="IPR046673">
    <property type="entry name" value="ToxA_N"/>
</dbReference>
<dbReference type="Pfam" id="PF20178">
    <property type="entry name" value="ToxA_N"/>
    <property type="match status" value="1"/>
</dbReference>
<dbReference type="EMBL" id="JAAQQR010000006">
    <property type="protein sequence ID" value="NID06043.1"/>
    <property type="molecule type" value="Genomic_DNA"/>
</dbReference>
<evidence type="ECO:0000256" key="2">
    <source>
        <dbReference type="SAM" id="SignalP"/>
    </source>
</evidence>
<accession>A0ABX0QAA2</accession>
<keyword evidence="5" id="KW-1185">Reference proteome</keyword>
<feature type="region of interest" description="Disordered" evidence="1">
    <location>
        <begin position="850"/>
        <end position="870"/>
    </location>
</feature>
<feature type="domain" description="Dermonecrotic toxin N-terminal" evidence="3">
    <location>
        <begin position="260"/>
        <end position="411"/>
    </location>
</feature>
<sequence>MDPSYTARLALLGALIATTAWPALSASAQVAVPDLKKKDAPAAPSGEKAAERHPWQPGTALAVSPFTLTFTTPDDARAYGDMANRAYALPAPDAHSVAKTFLRERLGVDGDAYVVAHFASPRTRVLGQPDHWMLLTDALMEAFPEHSRHTFFAGASDAVGGVTSGGRASPGVISLAGNLIHGKDVRQCFRNIGRFLWSRTGPGYVYNTFFADGNVVDTVSEDARTLDEAFGVFAAGANFKGSTGLLLSHIVDAFKEEGAFSELPYVKRLNRELDTYWDTVRTDWPVLARYRFVQQARRARITGALTQDAYELVMRGGAPHVPLDGPITLAQLRDARPSAAPVVMRRFDINGYFASNLVRFLDRDGGEVLYLPGADSPFVAFASEGDLRRWALAQAKDPGKLEALLARFSIYDGQDGTFWTGVKRALDNLASGKWEADAGAIDHAGAIIAGDVFADMLVQTERRWRDDARMKAGTAWEAWRTAINRSVVLLGPLGYAPPLAIPMQIGTGLVSLGTGIDQGVRGRTEQARRSGVEQTVMTVVGNVPLGIGLGGLRKLKATGAGTVSSFVPPRRVNGRIGYLMGQTRPLRILPTLHEDATYPRLDPVAESGPPTTARAKEKALTDAGYIVLAVPENHASRVQAVIELKKEEIAARQAELAEVGDSESKRNALGYLTSTDRPFLYRVDSRTPQQLLARGGFGPSRDFIDVEPLLPGQTTIASDSMSASTDILHWWASDPANSHLGAFFQYVVRTAGREVASVSDNAIPGADPAMSEVHFPSDIGPDDIYVVDSTDANYAKAISEIIESEHVSTPYGVPLEALAEYMAGHLDIHAPNRFSEHHLDADLVSVPGRVPGAASDDGTATAATLPSAAR</sequence>
<name>A0ABX0QAA2_9GAMM</name>
<protein>
    <recommendedName>
        <fullName evidence="3">Dermonecrotic toxin N-terminal domain-containing protein</fullName>
    </recommendedName>
</protein>
<feature type="signal peptide" evidence="2">
    <location>
        <begin position="1"/>
        <end position="25"/>
    </location>
</feature>
<dbReference type="Proteomes" id="UP001429601">
    <property type="component" value="Unassembled WGS sequence"/>
</dbReference>
<proteinExistence type="predicted"/>
<evidence type="ECO:0000313" key="4">
    <source>
        <dbReference type="EMBL" id="NID06043.1"/>
    </source>
</evidence>
<dbReference type="RefSeq" id="WP_167127768.1">
    <property type="nucleotide sequence ID" value="NZ_JAAQQR010000006.1"/>
</dbReference>
<feature type="compositionally biased region" description="Low complexity" evidence="1">
    <location>
        <begin position="852"/>
        <end position="864"/>
    </location>
</feature>
<organism evidence="4 5">
    <name type="scientific">Luteibacter jiangsuensis</name>
    <dbReference type="NCBI Taxonomy" id="637577"/>
    <lineage>
        <taxon>Bacteria</taxon>
        <taxon>Pseudomonadati</taxon>
        <taxon>Pseudomonadota</taxon>
        <taxon>Gammaproteobacteria</taxon>
        <taxon>Lysobacterales</taxon>
        <taxon>Rhodanobacteraceae</taxon>
        <taxon>Luteibacter</taxon>
    </lineage>
</organism>
<keyword evidence="2" id="KW-0732">Signal</keyword>
<dbReference type="SUPFAM" id="SSF56399">
    <property type="entry name" value="ADP-ribosylation"/>
    <property type="match status" value="1"/>
</dbReference>
<comment type="caution">
    <text evidence="4">The sequence shown here is derived from an EMBL/GenBank/DDBJ whole genome shotgun (WGS) entry which is preliminary data.</text>
</comment>
<evidence type="ECO:0000256" key="1">
    <source>
        <dbReference type="SAM" id="MobiDB-lite"/>
    </source>
</evidence>
<dbReference type="Gene3D" id="3.90.210.10">
    <property type="entry name" value="Heat-Labile Enterotoxin, subunit A"/>
    <property type="match status" value="1"/>
</dbReference>
<reference evidence="4 5" key="1">
    <citation type="journal article" date="2011" name="Curr. Microbiol.">
        <title>Luteibacter jiangsuensis sp. nov.: a methamidophos-degrading bacterium isolated from a methamidophos-manufacturing factory.</title>
        <authorList>
            <person name="Wang L."/>
            <person name="Wang G.L."/>
            <person name="Li S.P."/>
            <person name="Jiang J.D."/>
        </authorList>
    </citation>
    <scope>NUCLEOTIDE SEQUENCE [LARGE SCALE GENOMIC DNA]</scope>
    <source>
        <strain evidence="4 5">CGMCC 1.10133</strain>
    </source>
</reference>